<feature type="region of interest" description="Disordered" evidence="1">
    <location>
        <begin position="1"/>
        <end position="29"/>
    </location>
</feature>
<gene>
    <name evidence="2" type="ORF">BDW02DRAFT_608619</name>
</gene>
<evidence type="ECO:0000313" key="2">
    <source>
        <dbReference type="EMBL" id="KAF1837797.1"/>
    </source>
</evidence>
<dbReference type="Gene3D" id="2.70.50.70">
    <property type="match status" value="1"/>
</dbReference>
<organism evidence="2 3">
    <name type="scientific">Decorospora gaudefroyi</name>
    <dbReference type="NCBI Taxonomy" id="184978"/>
    <lineage>
        <taxon>Eukaryota</taxon>
        <taxon>Fungi</taxon>
        <taxon>Dikarya</taxon>
        <taxon>Ascomycota</taxon>
        <taxon>Pezizomycotina</taxon>
        <taxon>Dothideomycetes</taxon>
        <taxon>Pleosporomycetidae</taxon>
        <taxon>Pleosporales</taxon>
        <taxon>Pleosporineae</taxon>
        <taxon>Pleosporaceae</taxon>
        <taxon>Decorospora</taxon>
    </lineage>
</organism>
<dbReference type="OrthoDB" id="3496539at2759"/>
<sequence>MSSLSTVRTQESKSLQQLRDNTGPEKYNPTQRINTCDDMTPDLTDLHCNNGAFEIASCMQTTVDKAGSKTAMKLALGTTMKHPSRTMDKDRIEFAIPAEVPRCEYLIPSEHVGIQGPHAGEADCEVKVTRGGSITPGATLKIYGAYKEFEPSFNYSNWNGYEEYPMLSPAVRTGDNTVPPCLFRRFKEVHQVYQGSSLQNLSNTCGTVQEGLHEPSTWQ</sequence>
<dbReference type="AlphaFoldDB" id="A0A6A5KP89"/>
<keyword evidence="3" id="KW-1185">Reference proteome</keyword>
<feature type="compositionally biased region" description="Polar residues" evidence="1">
    <location>
        <begin position="1"/>
        <end position="20"/>
    </location>
</feature>
<protein>
    <submittedName>
        <fullName evidence="2">Uncharacterized protein</fullName>
    </submittedName>
</protein>
<dbReference type="EMBL" id="ML975258">
    <property type="protein sequence ID" value="KAF1837797.1"/>
    <property type="molecule type" value="Genomic_DNA"/>
</dbReference>
<proteinExistence type="predicted"/>
<evidence type="ECO:0000256" key="1">
    <source>
        <dbReference type="SAM" id="MobiDB-lite"/>
    </source>
</evidence>
<accession>A0A6A5KP89</accession>
<reference evidence="2" key="1">
    <citation type="submission" date="2020-01" db="EMBL/GenBank/DDBJ databases">
        <authorList>
            <consortium name="DOE Joint Genome Institute"/>
            <person name="Haridas S."/>
            <person name="Albert R."/>
            <person name="Binder M."/>
            <person name="Bloem J."/>
            <person name="Labutti K."/>
            <person name="Salamov A."/>
            <person name="Andreopoulos B."/>
            <person name="Baker S.E."/>
            <person name="Barry K."/>
            <person name="Bills G."/>
            <person name="Bluhm B.H."/>
            <person name="Cannon C."/>
            <person name="Castanera R."/>
            <person name="Culley D.E."/>
            <person name="Daum C."/>
            <person name="Ezra D."/>
            <person name="Gonzalez J.B."/>
            <person name="Henrissat B."/>
            <person name="Kuo A."/>
            <person name="Liang C."/>
            <person name="Lipzen A."/>
            <person name="Lutzoni F."/>
            <person name="Magnuson J."/>
            <person name="Mondo S."/>
            <person name="Nolan M."/>
            <person name="Ohm R."/>
            <person name="Pangilinan J."/>
            <person name="Park H.-J."/>
            <person name="Ramirez L."/>
            <person name="Alfaro M."/>
            <person name="Sun H."/>
            <person name="Tritt A."/>
            <person name="Yoshinaga Y."/>
            <person name="Zwiers L.-H."/>
            <person name="Turgeon B.G."/>
            <person name="Goodwin S.B."/>
            <person name="Spatafora J.W."/>
            <person name="Crous P.W."/>
            <person name="Grigoriev I.V."/>
        </authorList>
    </citation>
    <scope>NUCLEOTIDE SEQUENCE</scope>
    <source>
        <strain evidence="2">P77</strain>
    </source>
</reference>
<evidence type="ECO:0000313" key="3">
    <source>
        <dbReference type="Proteomes" id="UP000800040"/>
    </source>
</evidence>
<dbReference type="Proteomes" id="UP000800040">
    <property type="component" value="Unassembled WGS sequence"/>
</dbReference>
<name>A0A6A5KP89_9PLEO</name>